<sequence length="204" mass="24030">MKVYLYVLIVLSFLGCSSKNKKETVTKNNHDKEVITETNDIKRIDKLYEHSIYGLKTPFEHTEMLGQIRKAFPQYKTSKIIGRQDGPDFPLYVVKNREEEVLLFSMDWKDTLKLNSIYVRTSEIIDEYGLKVGDGYHEIKSKRNQLIKTTMDYHQHTYAYVDGSNIMYEITGDVSLPDTVNIEDVKFTEEQLKDWKIESIIWRE</sequence>
<evidence type="ECO:0000313" key="2">
    <source>
        <dbReference type="Proteomes" id="UP000682802"/>
    </source>
</evidence>
<accession>A0ABX8GY79</accession>
<keyword evidence="2" id="KW-1185">Reference proteome</keyword>
<reference evidence="1 2" key="1">
    <citation type="submission" date="2021-05" db="EMBL/GenBank/DDBJ databases">
        <title>Comparative genomic studies on the polysaccharide-degrading batcterial strains of the Flammeovirga genus.</title>
        <authorList>
            <person name="Zewei F."/>
            <person name="Zheng Z."/>
            <person name="Yu L."/>
            <person name="Ruyue G."/>
            <person name="Yanhong M."/>
            <person name="Yuanyuan C."/>
            <person name="Jingyan G."/>
            <person name="Wenjun H."/>
        </authorList>
    </citation>
    <scope>NUCLEOTIDE SEQUENCE [LARGE SCALE GENOMIC DNA]</scope>
    <source>
        <strain evidence="1 2">YS10</strain>
    </source>
</reference>
<dbReference type="Pfam" id="PF06572">
    <property type="entry name" value="DUF1131"/>
    <property type="match status" value="1"/>
</dbReference>
<proteinExistence type="predicted"/>
<dbReference type="InterPro" id="IPR010938">
    <property type="entry name" value="DUF1131"/>
</dbReference>
<protein>
    <submittedName>
        <fullName evidence="1">DUF1131 domain-containing protein</fullName>
    </submittedName>
</protein>
<dbReference type="EMBL" id="CP076128">
    <property type="protein sequence ID" value="QWG08566.1"/>
    <property type="molecule type" value="Genomic_DNA"/>
</dbReference>
<organism evidence="1 2">
    <name type="scientific">Flammeovirga kamogawensis</name>
    <dbReference type="NCBI Taxonomy" id="373891"/>
    <lineage>
        <taxon>Bacteria</taxon>
        <taxon>Pseudomonadati</taxon>
        <taxon>Bacteroidota</taxon>
        <taxon>Cytophagia</taxon>
        <taxon>Cytophagales</taxon>
        <taxon>Flammeovirgaceae</taxon>
        <taxon>Flammeovirga</taxon>
    </lineage>
</organism>
<name>A0ABX8GY79_9BACT</name>
<dbReference type="Gene3D" id="2.60.460.10">
    <property type="entry name" value="protein yfey like domain"/>
    <property type="match status" value="1"/>
</dbReference>
<dbReference type="Proteomes" id="UP000682802">
    <property type="component" value="Chromosome 1"/>
</dbReference>
<dbReference type="InterPro" id="IPR038714">
    <property type="entry name" value="YfeY-like_sf"/>
</dbReference>
<gene>
    <name evidence="1" type="ORF">KM029_06405</name>
</gene>
<dbReference type="PROSITE" id="PS51257">
    <property type="entry name" value="PROKAR_LIPOPROTEIN"/>
    <property type="match status" value="1"/>
</dbReference>
<evidence type="ECO:0000313" key="1">
    <source>
        <dbReference type="EMBL" id="QWG08566.1"/>
    </source>
</evidence>
<dbReference type="RefSeq" id="WP_144072478.1">
    <property type="nucleotide sequence ID" value="NZ_CP076128.1"/>
</dbReference>